<dbReference type="AlphaFoldDB" id="A0A1Q8QL61"/>
<feature type="transmembrane region" description="Helical" evidence="7">
    <location>
        <begin position="188"/>
        <end position="207"/>
    </location>
</feature>
<comment type="caution">
    <text evidence="9">The sequence shown here is derived from an EMBL/GenBank/DDBJ whole genome shotgun (WGS) entry which is preliminary data.</text>
</comment>
<sequence>MDLIMNLFDFVMNLDKNLTELAKDYGIWTYLVLFVIVFCETGLVVTPFLPGDSMIFVIGALSASGELNLAAITIVLVLAAILGDTVNYHIGKRIGPKIFHKENVRFLKKEYLMRTHEFYETHGGKTIIIARFIPIIRTFAPFVAGMGRMTYWRFISYNIIGAVIWVALFIAGGYFFGNIPTVKENFTLVIFAIIVISLLPGVATFINNKRIKTSEERT</sequence>
<dbReference type="PANTHER" id="PTHR30353:SF0">
    <property type="entry name" value="TRANSMEMBRANE PROTEIN"/>
    <property type="match status" value="1"/>
</dbReference>
<evidence type="ECO:0000256" key="3">
    <source>
        <dbReference type="ARBA" id="ARBA00022475"/>
    </source>
</evidence>
<protein>
    <submittedName>
        <fullName evidence="9">DedA protein</fullName>
    </submittedName>
</protein>
<evidence type="ECO:0000256" key="7">
    <source>
        <dbReference type="RuleBase" id="RU367016"/>
    </source>
</evidence>
<dbReference type="GO" id="GO:0005886">
    <property type="term" value="C:plasma membrane"/>
    <property type="evidence" value="ECO:0007669"/>
    <property type="project" value="UniProtKB-SubCell"/>
</dbReference>
<dbReference type="OrthoDB" id="9813426at2"/>
<accession>A0A1Q8QL61</accession>
<keyword evidence="5 7" id="KW-1133">Transmembrane helix</keyword>
<dbReference type="NCBIfam" id="NF008102">
    <property type="entry name" value="PRK10847.1"/>
    <property type="match status" value="1"/>
</dbReference>
<evidence type="ECO:0000313" key="10">
    <source>
        <dbReference type="Proteomes" id="UP000186102"/>
    </source>
</evidence>
<feature type="domain" description="VTT" evidence="8">
    <location>
        <begin position="49"/>
        <end position="174"/>
    </location>
</feature>
<keyword evidence="3 7" id="KW-1003">Cell membrane</keyword>
<evidence type="ECO:0000259" key="8">
    <source>
        <dbReference type="Pfam" id="PF09335"/>
    </source>
</evidence>
<dbReference type="InterPro" id="IPR032816">
    <property type="entry name" value="VTT_dom"/>
</dbReference>
<evidence type="ECO:0000256" key="1">
    <source>
        <dbReference type="ARBA" id="ARBA00004651"/>
    </source>
</evidence>
<keyword evidence="4 7" id="KW-0812">Transmembrane</keyword>
<keyword evidence="10" id="KW-1185">Reference proteome</keyword>
<comment type="similarity">
    <text evidence="2 7">Belongs to the DedA family.</text>
</comment>
<comment type="subcellular location">
    <subcellularLocation>
        <location evidence="1 7">Cell membrane</location>
        <topology evidence="1 7">Multi-pass membrane protein</topology>
    </subcellularLocation>
</comment>
<proteinExistence type="inferred from homology"/>
<feature type="transmembrane region" description="Helical" evidence="7">
    <location>
        <begin position="55"/>
        <end position="83"/>
    </location>
</feature>
<dbReference type="Pfam" id="PF09335">
    <property type="entry name" value="VTT_dom"/>
    <property type="match status" value="1"/>
</dbReference>
<evidence type="ECO:0000313" key="9">
    <source>
        <dbReference type="EMBL" id="OLN27998.1"/>
    </source>
</evidence>
<dbReference type="Proteomes" id="UP000186102">
    <property type="component" value="Unassembled WGS sequence"/>
</dbReference>
<feature type="transmembrane region" description="Helical" evidence="7">
    <location>
        <begin position="27"/>
        <end position="49"/>
    </location>
</feature>
<keyword evidence="6 7" id="KW-0472">Membrane</keyword>
<dbReference type="InterPro" id="IPR032818">
    <property type="entry name" value="DedA-like"/>
</dbReference>
<gene>
    <name evidence="9" type="ORF">DSOL_4255</name>
</gene>
<dbReference type="STRING" id="1888891.DSOL_4255"/>
<dbReference type="RefSeq" id="WP_075366622.1">
    <property type="nucleotide sequence ID" value="NZ_MLBF01000048.1"/>
</dbReference>
<dbReference type="EMBL" id="MLBF01000048">
    <property type="protein sequence ID" value="OLN27998.1"/>
    <property type="molecule type" value="Genomic_DNA"/>
</dbReference>
<dbReference type="PANTHER" id="PTHR30353">
    <property type="entry name" value="INNER MEMBRANE PROTEIN DEDA-RELATED"/>
    <property type="match status" value="1"/>
</dbReference>
<feature type="transmembrane region" description="Helical" evidence="7">
    <location>
        <begin position="154"/>
        <end position="176"/>
    </location>
</feature>
<organism evidence="9 10">
    <name type="scientific">Desulfosporosinus metallidurans</name>
    <dbReference type="NCBI Taxonomy" id="1888891"/>
    <lineage>
        <taxon>Bacteria</taxon>
        <taxon>Bacillati</taxon>
        <taxon>Bacillota</taxon>
        <taxon>Clostridia</taxon>
        <taxon>Eubacteriales</taxon>
        <taxon>Desulfitobacteriaceae</taxon>
        <taxon>Desulfosporosinus</taxon>
    </lineage>
</organism>
<evidence type="ECO:0000256" key="2">
    <source>
        <dbReference type="ARBA" id="ARBA00010792"/>
    </source>
</evidence>
<evidence type="ECO:0000256" key="5">
    <source>
        <dbReference type="ARBA" id="ARBA00022989"/>
    </source>
</evidence>
<name>A0A1Q8QL61_9FIRM</name>
<reference evidence="9 10" key="1">
    <citation type="submission" date="2016-09" db="EMBL/GenBank/DDBJ databases">
        <title>Complete genome of Desulfosporosinus sp. OL.</title>
        <authorList>
            <person name="Mardanov A."/>
            <person name="Beletsky A."/>
            <person name="Panova A."/>
            <person name="Karnachuk O."/>
            <person name="Ravin N."/>
        </authorList>
    </citation>
    <scope>NUCLEOTIDE SEQUENCE [LARGE SCALE GENOMIC DNA]</scope>
    <source>
        <strain evidence="9 10">OL</strain>
    </source>
</reference>
<evidence type="ECO:0000256" key="4">
    <source>
        <dbReference type="ARBA" id="ARBA00022692"/>
    </source>
</evidence>
<evidence type="ECO:0000256" key="6">
    <source>
        <dbReference type="ARBA" id="ARBA00023136"/>
    </source>
</evidence>
<dbReference type="InterPro" id="IPR058127">
    <property type="entry name" value="DedA"/>
</dbReference>